<dbReference type="eggNOG" id="KOG1550">
    <property type="taxonomic scope" value="Eukaryota"/>
</dbReference>
<reference evidence="4 5" key="1">
    <citation type="journal article" date="2013" name="Plant Cell">
        <title>The transition from a phytopathogenic smut ancestor to an anamorphic biocontrol agent deciphered by comparative whole-genome analysis.</title>
        <authorList>
            <person name="Lefebvre F."/>
            <person name="Joly D.L."/>
            <person name="Labbe C."/>
            <person name="Teichmann B."/>
            <person name="Linning R."/>
            <person name="Belzile F."/>
            <person name="Bakkeren G."/>
            <person name="Belanger R.R."/>
        </authorList>
    </citation>
    <scope>NUCLEOTIDE SEQUENCE [LARGE SCALE GENOMIC DNA]</scope>
    <source>
        <strain evidence="4 5">PF-1</strain>
    </source>
</reference>
<dbReference type="Gene3D" id="1.25.40.10">
    <property type="entry name" value="Tetratricopeptide repeat domain"/>
    <property type="match status" value="2"/>
</dbReference>
<feature type="region of interest" description="Disordered" evidence="2">
    <location>
        <begin position="34"/>
        <end position="79"/>
    </location>
</feature>
<organism evidence="4 5">
    <name type="scientific">Pseudozyma flocculosa PF-1</name>
    <dbReference type="NCBI Taxonomy" id="1277687"/>
    <lineage>
        <taxon>Eukaryota</taxon>
        <taxon>Fungi</taxon>
        <taxon>Dikarya</taxon>
        <taxon>Basidiomycota</taxon>
        <taxon>Ustilaginomycotina</taxon>
        <taxon>Ustilaginomycetes</taxon>
        <taxon>Ustilaginales</taxon>
        <taxon>Ustilaginaceae</taxon>
        <taxon>Pseudozyma</taxon>
    </lineage>
</organism>
<evidence type="ECO:0000256" key="1">
    <source>
        <dbReference type="ARBA" id="ARBA00038101"/>
    </source>
</evidence>
<dbReference type="Proteomes" id="UP000053664">
    <property type="component" value="Unassembled WGS sequence"/>
</dbReference>
<feature type="compositionally biased region" description="Gly residues" evidence="2">
    <location>
        <begin position="1245"/>
        <end position="1255"/>
    </location>
</feature>
<dbReference type="GO" id="GO:0005789">
    <property type="term" value="C:endoplasmic reticulum membrane"/>
    <property type="evidence" value="ECO:0007669"/>
    <property type="project" value="TreeGrafter"/>
</dbReference>
<gene>
    <name evidence="4" type="ORF">PFL1_05680</name>
</gene>
<dbReference type="PANTHER" id="PTHR11102">
    <property type="entry name" value="SEL-1-LIKE PROTEIN"/>
    <property type="match status" value="1"/>
</dbReference>
<dbReference type="RefSeq" id="XP_007881407.1">
    <property type="nucleotide sequence ID" value="XM_007883216.1"/>
</dbReference>
<dbReference type="PANTHER" id="PTHR11102:SF147">
    <property type="entry name" value="SEL1L ADAPTOR SUBUNIT OF ERAD E3 UBIQUITIN LIGASE"/>
    <property type="match status" value="1"/>
</dbReference>
<keyword evidence="3" id="KW-0732">Signal</keyword>
<evidence type="ECO:0000313" key="5">
    <source>
        <dbReference type="Proteomes" id="UP000053664"/>
    </source>
</evidence>
<protein>
    <submittedName>
        <fullName evidence="4">Uncharacterized protein</fullName>
    </submittedName>
</protein>
<dbReference type="OrthoDB" id="27934at2759"/>
<feature type="region of interest" description="Disordered" evidence="2">
    <location>
        <begin position="1213"/>
        <end position="1255"/>
    </location>
</feature>
<name>A0A061H7W7_9BASI</name>
<dbReference type="HOGENOM" id="CLU_265389_0_0_1"/>
<feature type="region of interest" description="Disordered" evidence="2">
    <location>
        <begin position="94"/>
        <end position="138"/>
    </location>
</feature>
<dbReference type="SUPFAM" id="SSF81901">
    <property type="entry name" value="HCP-like"/>
    <property type="match status" value="3"/>
</dbReference>
<dbReference type="EMBL" id="KE361643">
    <property type="protein sequence ID" value="EPQ26701.1"/>
    <property type="molecule type" value="Genomic_DNA"/>
</dbReference>
<dbReference type="Pfam" id="PF08238">
    <property type="entry name" value="Sel1"/>
    <property type="match status" value="8"/>
</dbReference>
<sequence length="1255" mass="136768">MPPRHRRTVAITTAIALVTALALATAATTASAHAQAAADRQAHVDPSGAPLHPSPHHAQPDGLAAAHPTSASSKAPLHTPQQAYERALALLRSTIKSKPKPGRTSSTKKQPADESAQAPPTSPRQKHTTSQHDGRTTAATPRISAWDIILGWTPIGTIYRLLLVLADTLGLRSPYPAAADTALSLSNARSSFRTAEANLKWLGPPIGATRDELRWQGARPIALWPDWESLGPGAVPLNSEDSPWDSVMFGPFHAGWESEDGDEGAAPFLQDVSLEHLGQAVRPARSLLQHPAIPSAIRQRLEAKPDGRGSAWWPRVEAPWSQAKRQRRESLKADMERRRTEAIELLEWAAWGRNGIDWQHEAYSADSTADVLADLFGQASGQNAETDAGTAAAPTPPRLQAHADALWVLAEHSLWGTHGALPNIARARACYQRLVDLGRDADGHSRAGNASAHARLAFLEGSGWESTVRRQWLPPPASELATLESSMDERELRDLWQHRREAFARLKRDDGLRQAKALIHYRQAAEDGDAPSQMALGFRYRAGIGAKPTCTVALKWYERAAQEAYRRFQTGPPGGLTVPYSKLRLSDLAGGAYGPGASAASTGWAALKPAVQAALNRQPGTASDPQGLEDMLDDPQGLEDMLEYHIYHAERGDARFMLLLARVYYQGSIWAPSDAAGAVRRDYKKSMGYLLRITRRVWPKDAALVGRGGPTGWVARQGDKGEDVQLKVDDQTLLPQAGSAASLIGRMYLRGEGVRQDFARAWVWLNRGADTGDGDAYSGLGVMLRDGLGVDVDVGQAVQFFEAAAKERSVEGTINLAKVHIDLEDYPAAIKYLELAIRSSNSFEAYYLMATVNAHLARTQNSPDRCRLAVAGFKQAVERGDWAAPIFHKAERAWRRGNKHKALLGWAMAGEMGYEAAQNNVAYILDRDKRRLRLPLLDARTPSATEDNSTDRLALIHWTRSAGQDNVDAMVKMGDYYFHGIGTRNPGRAAYDKAAACYSAAADRQVSALAYWNMGWLHEEGLGVVRQDFHLAKRYYDMAVGVNDEAYLPVTLSLIKLHLRALWAAVWRSDASESALSLFSSYASPTSPDDAAYTEADEVAQRNRRRLEDERRRGGVGHGHGHGIGEEGAGMGPDDDLGIDAGDGLGDPNEPETWHSTRRTEFGGGDEADDEEIEELIEGGLVVLALGVLAYLAYVRQGVQLRIERERRQQAQAALWQDGGGGGEQRRDEEGEGRRGMQPFPWAPEGGGAGHAAGL</sequence>
<evidence type="ECO:0000313" key="4">
    <source>
        <dbReference type="EMBL" id="EPQ26701.1"/>
    </source>
</evidence>
<feature type="chain" id="PRO_5001599742" evidence="3">
    <location>
        <begin position="27"/>
        <end position="1255"/>
    </location>
</feature>
<dbReference type="InterPro" id="IPR050767">
    <property type="entry name" value="Sel1_AlgK"/>
</dbReference>
<evidence type="ECO:0000256" key="2">
    <source>
        <dbReference type="SAM" id="MobiDB-lite"/>
    </source>
</evidence>
<proteinExistence type="inferred from homology"/>
<dbReference type="InterPro" id="IPR006597">
    <property type="entry name" value="Sel1-like"/>
</dbReference>
<evidence type="ECO:0000256" key="3">
    <source>
        <dbReference type="SAM" id="SignalP"/>
    </source>
</evidence>
<feature type="compositionally biased region" description="Low complexity" evidence="2">
    <location>
        <begin position="1139"/>
        <end position="1148"/>
    </location>
</feature>
<comment type="similarity">
    <text evidence="1">Belongs to the sel-1 family.</text>
</comment>
<dbReference type="InterPro" id="IPR011990">
    <property type="entry name" value="TPR-like_helical_dom_sf"/>
</dbReference>
<dbReference type="SMART" id="SM00671">
    <property type="entry name" value="SEL1"/>
    <property type="match status" value="7"/>
</dbReference>
<dbReference type="GeneID" id="19319767"/>
<feature type="compositionally biased region" description="Basic and acidic residues" evidence="2">
    <location>
        <begin position="1224"/>
        <end position="1235"/>
    </location>
</feature>
<dbReference type="KEGG" id="pfp:PFL1_05680"/>
<dbReference type="AlphaFoldDB" id="A0A061H7W7"/>
<accession>A0A061H7W7</accession>
<feature type="signal peptide" evidence="3">
    <location>
        <begin position="1"/>
        <end position="26"/>
    </location>
</feature>
<feature type="compositionally biased region" description="Basic and acidic residues" evidence="2">
    <location>
        <begin position="1152"/>
        <end position="1161"/>
    </location>
</feature>
<feature type="region of interest" description="Disordered" evidence="2">
    <location>
        <begin position="1084"/>
        <end position="1169"/>
    </location>
</feature>
<dbReference type="GO" id="GO:0036503">
    <property type="term" value="P:ERAD pathway"/>
    <property type="evidence" value="ECO:0007669"/>
    <property type="project" value="TreeGrafter"/>
</dbReference>